<sequence>MSNPHKILLFSVTLIAALLSNRAALIAGPADSHASQGIGIEMTQAPEMPEFLLKAGVTSALATLVISVDENGSLDDWLLVEASDQSLDKAVAEVIETWTFRPARRNGQAIAARQTFPLQLDAAAPTQRYSRVTKSDTLAYRYFDPADRSEIKHKYTQRIQLVDPPNLDQLPTLIEYVKPSVAPEVYAANKGASLRFTFYLDGEGRVRMPSLSHIDGPASPAAIFAVQTALEQWKFEPVTQGGKPVLTLLAQTIHFSHLYD</sequence>
<comment type="caution">
    <text evidence="3">The sequence shown here is derived from an EMBL/GenBank/DDBJ whole genome shotgun (WGS) entry which is preliminary data.</text>
</comment>
<evidence type="ECO:0000259" key="2">
    <source>
        <dbReference type="Pfam" id="PF03544"/>
    </source>
</evidence>
<evidence type="ECO:0000256" key="1">
    <source>
        <dbReference type="SAM" id="SignalP"/>
    </source>
</evidence>
<dbReference type="GO" id="GO:0055085">
    <property type="term" value="P:transmembrane transport"/>
    <property type="evidence" value="ECO:0007669"/>
    <property type="project" value="InterPro"/>
</dbReference>
<feature type="signal peptide" evidence="1">
    <location>
        <begin position="1"/>
        <end position="23"/>
    </location>
</feature>
<dbReference type="AlphaFoldDB" id="A0A927F604"/>
<gene>
    <name evidence="3" type="ORF">IEN85_03220</name>
</gene>
<evidence type="ECO:0000313" key="4">
    <source>
        <dbReference type="Proteomes" id="UP000622317"/>
    </source>
</evidence>
<dbReference type="Pfam" id="PF03544">
    <property type="entry name" value="TonB_C"/>
    <property type="match status" value="1"/>
</dbReference>
<name>A0A927F604_9BACT</name>
<keyword evidence="4" id="KW-1185">Reference proteome</keyword>
<feature type="chain" id="PRO_5036794952" evidence="1">
    <location>
        <begin position="24"/>
        <end position="260"/>
    </location>
</feature>
<dbReference type="RefSeq" id="WP_191615627.1">
    <property type="nucleotide sequence ID" value="NZ_JACYFG010000006.1"/>
</dbReference>
<reference evidence="3" key="1">
    <citation type="submission" date="2020-09" db="EMBL/GenBank/DDBJ databases">
        <title>Pelagicoccus enzymogenes sp. nov. with an EPS production, isolated from marine sediment.</title>
        <authorList>
            <person name="Feng X."/>
        </authorList>
    </citation>
    <scope>NUCLEOTIDE SEQUENCE</scope>
    <source>
        <strain evidence="3">NFK12</strain>
    </source>
</reference>
<dbReference type="InterPro" id="IPR037682">
    <property type="entry name" value="TonB_C"/>
</dbReference>
<dbReference type="Proteomes" id="UP000622317">
    <property type="component" value="Unassembled WGS sequence"/>
</dbReference>
<dbReference type="SUPFAM" id="SSF74653">
    <property type="entry name" value="TolA/TonB C-terminal domain"/>
    <property type="match status" value="1"/>
</dbReference>
<accession>A0A927F604</accession>
<organism evidence="3 4">
    <name type="scientific">Pelagicoccus enzymogenes</name>
    <dbReference type="NCBI Taxonomy" id="2773457"/>
    <lineage>
        <taxon>Bacteria</taxon>
        <taxon>Pseudomonadati</taxon>
        <taxon>Verrucomicrobiota</taxon>
        <taxon>Opitutia</taxon>
        <taxon>Puniceicoccales</taxon>
        <taxon>Pelagicoccaceae</taxon>
        <taxon>Pelagicoccus</taxon>
    </lineage>
</organism>
<keyword evidence="1" id="KW-0732">Signal</keyword>
<proteinExistence type="predicted"/>
<protein>
    <submittedName>
        <fullName evidence="3">Energy transducer TonB</fullName>
    </submittedName>
</protein>
<evidence type="ECO:0000313" key="3">
    <source>
        <dbReference type="EMBL" id="MBD5778489.1"/>
    </source>
</evidence>
<feature type="domain" description="TonB C-terminal" evidence="2">
    <location>
        <begin position="63"/>
        <end position="117"/>
    </location>
</feature>
<dbReference type="Gene3D" id="3.30.1150.10">
    <property type="match status" value="2"/>
</dbReference>
<dbReference type="EMBL" id="JACYFG010000006">
    <property type="protein sequence ID" value="MBD5778489.1"/>
    <property type="molecule type" value="Genomic_DNA"/>
</dbReference>